<evidence type="ECO:0000313" key="3">
    <source>
        <dbReference type="Proteomes" id="UP000299102"/>
    </source>
</evidence>
<organism evidence="2 3">
    <name type="scientific">Eumeta variegata</name>
    <name type="common">Bagworm moth</name>
    <name type="synonym">Eumeta japonica</name>
    <dbReference type="NCBI Taxonomy" id="151549"/>
    <lineage>
        <taxon>Eukaryota</taxon>
        <taxon>Metazoa</taxon>
        <taxon>Ecdysozoa</taxon>
        <taxon>Arthropoda</taxon>
        <taxon>Hexapoda</taxon>
        <taxon>Insecta</taxon>
        <taxon>Pterygota</taxon>
        <taxon>Neoptera</taxon>
        <taxon>Endopterygota</taxon>
        <taxon>Lepidoptera</taxon>
        <taxon>Glossata</taxon>
        <taxon>Ditrysia</taxon>
        <taxon>Tineoidea</taxon>
        <taxon>Psychidae</taxon>
        <taxon>Oiketicinae</taxon>
        <taxon>Eumeta</taxon>
    </lineage>
</organism>
<sequence length="113" mass="12840">MAEEKNSRFNAVEMRSLRGMCTVECLGKIDVETVIKQFRAKADPVSRDGAVSKRRRVNKVSPARRPTKNATPRPTYTEILGSITSFARKRSRNLCRTTNCENVTSPAVLLWRR</sequence>
<evidence type="ECO:0000313" key="2">
    <source>
        <dbReference type="EMBL" id="GBP19131.1"/>
    </source>
</evidence>
<evidence type="ECO:0000256" key="1">
    <source>
        <dbReference type="SAM" id="MobiDB-lite"/>
    </source>
</evidence>
<dbReference type="AlphaFoldDB" id="A0A4C1TYI6"/>
<accession>A0A4C1TYI6</accession>
<gene>
    <name evidence="2" type="ORF">EVAR_83444_1</name>
</gene>
<keyword evidence="3" id="KW-1185">Reference proteome</keyword>
<dbReference type="EMBL" id="BGZK01000104">
    <property type="protein sequence ID" value="GBP19131.1"/>
    <property type="molecule type" value="Genomic_DNA"/>
</dbReference>
<protein>
    <submittedName>
        <fullName evidence="2">Uncharacterized protein</fullName>
    </submittedName>
</protein>
<comment type="caution">
    <text evidence="2">The sequence shown here is derived from an EMBL/GenBank/DDBJ whole genome shotgun (WGS) entry which is preliminary data.</text>
</comment>
<proteinExistence type="predicted"/>
<dbReference type="Proteomes" id="UP000299102">
    <property type="component" value="Unassembled WGS sequence"/>
</dbReference>
<name>A0A4C1TYI6_EUMVA</name>
<feature type="region of interest" description="Disordered" evidence="1">
    <location>
        <begin position="45"/>
        <end position="75"/>
    </location>
</feature>
<reference evidence="2 3" key="1">
    <citation type="journal article" date="2019" name="Commun. Biol.">
        <title>The bagworm genome reveals a unique fibroin gene that provides high tensile strength.</title>
        <authorList>
            <person name="Kono N."/>
            <person name="Nakamura H."/>
            <person name="Ohtoshi R."/>
            <person name="Tomita M."/>
            <person name="Numata K."/>
            <person name="Arakawa K."/>
        </authorList>
    </citation>
    <scope>NUCLEOTIDE SEQUENCE [LARGE SCALE GENOMIC DNA]</scope>
</reference>